<dbReference type="RefSeq" id="WP_146858729.1">
    <property type="nucleotide sequence ID" value="NZ_BARK01000001.1"/>
</dbReference>
<evidence type="ECO:0000256" key="1">
    <source>
        <dbReference type="SAM" id="Phobius"/>
    </source>
</evidence>
<keyword evidence="1" id="KW-1133">Transmembrane helix</keyword>
<feature type="transmembrane region" description="Helical" evidence="1">
    <location>
        <begin position="143"/>
        <end position="164"/>
    </location>
</feature>
<protein>
    <recommendedName>
        <fullName evidence="4">Sorbitol dehydrogenase</fullName>
    </recommendedName>
</protein>
<dbReference type="Proteomes" id="UP000321079">
    <property type="component" value="Unassembled WGS sequence"/>
</dbReference>
<accession>A0A511B444</accession>
<keyword evidence="1" id="KW-0812">Transmembrane</keyword>
<dbReference type="InterPro" id="IPR024651">
    <property type="entry name" value="FAD-SLDH_ssu"/>
</dbReference>
<gene>
    <name evidence="2" type="ORF">GKA01_03960</name>
</gene>
<dbReference type="OrthoDB" id="8722893at2"/>
<evidence type="ECO:0000313" key="3">
    <source>
        <dbReference type="Proteomes" id="UP000321079"/>
    </source>
</evidence>
<evidence type="ECO:0008006" key="4">
    <source>
        <dbReference type="Google" id="ProtNLM"/>
    </source>
</evidence>
<keyword evidence="1" id="KW-0472">Membrane</keyword>
<dbReference type="Pfam" id="PF12318">
    <property type="entry name" value="FAD-SLDH"/>
    <property type="match status" value="1"/>
</dbReference>
<dbReference type="EMBL" id="BJVA01000002">
    <property type="protein sequence ID" value="GEK95199.1"/>
    <property type="molecule type" value="Genomic_DNA"/>
</dbReference>
<evidence type="ECO:0000313" key="2">
    <source>
        <dbReference type="EMBL" id="GEK95199.1"/>
    </source>
</evidence>
<keyword evidence="3" id="KW-1185">Reference proteome</keyword>
<name>A0A511B444_9PROT</name>
<organism evidence="2 3">
    <name type="scientific">Gluconobacter kanchanaburiensis NBRC 103587</name>
    <dbReference type="NCBI Taxonomy" id="1307948"/>
    <lineage>
        <taxon>Bacteria</taxon>
        <taxon>Pseudomonadati</taxon>
        <taxon>Pseudomonadota</taxon>
        <taxon>Alphaproteobacteria</taxon>
        <taxon>Acetobacterales</taxon>
        <taxon>Acetobacteraceae</taxon>
        <taxon>Gluconobacter</taxon>
    </lineage>
</organism>
<dbReference type="AlphaFoldDB" id="A0A511B444"/>
<comment type="caution">
    <text evidence="2">The sequence shown here is derived from an EMBL/GenBank/DDBJ whole genome shotgun (WGS) entry which is preliminary data.</text>
</comment>
<reference evidence="2 3" key="1">
    <citation type="submission" date="2019-07" db="EMBL/GenBank/DDBJ databases">
        <title>Whole genome shotgun sequence of Gluconobacter kanchanaburiensis NBRC 103587.</title>
        <authorList>
            <person name="Hosoyama A."/>
            <person name="Uohara A."/>
            <person name="Ohji S."/>
            <person name="Ichikawa N."/>
        </authorList>
    </citation>
    <scope>NUCLEOTIDE SEQUENCE [LARGE SCALE GENOMIC DNA]</scope>
    <source>
        <strain evidence="2 3">NBRC 103587</strain>
    </source>
</reference>
<sequence>MKQQSLFATAVCQVSRRRLLLGGLAFGSMGLLAPRGLTNTPKASDVTDFLILSEFLTGRKTLSVTLARRYYLGLQDQFPDLAVRIANLSREIHASGVQTMDDYLSHGPSPEARNTATTIVSAWYLGVIGQNPKKQMIAYSDALMFQAVAGALVVPSYGAGPLAWGNRPEPYMMLKGVSDEQ</sequence>
<proteinExistence type="predicted"/>